<gene>
    <name evidence="1" type="primary">Acey_s1151.g3697</name>
    <name evidence="1" type="ORF">Y032_1151g3697</name>
</gene>
<proteinExistence type="predicted"/>
<accession>A0A016W758</accession>
<keyword evidence="2" id="KW-1185">Reference proteome</keyword>
<name>A0A016W758_9BILA</name>
<dbReference type="Proteomes" id="UP000024635">
    <property type="component" value="Unassembled WGS sequence"/>
</dbReference>
<sequence length="132" mass="15531">MCKLGNMLLLLSENRDAANNRATSKYGHYRTNLKTVQFYFFLQKPRRSPPRTLVKKFEERSSNFEQNSGAHFQLESEKLSQEVKGLEIFRRIRGYSGENGEFGNFNQNCLEKYQNSPETRIFQVLKENLQII</sequence>
<reference evidence="2" key="1">
    <citation type="journal article" date="2015" name="Nat. Genet.">
        <title>The genome and transcriptome of the zoonotic hookworm Ancylostoma ceylanicum identify infection-specific gene families.</title>
        <authorList>
            <person name="Schwarz E.M."/>
            <person name="Hu Y."/>
            <person name="Antoshechkin I."/>
            <person name="Miller M.M."/>
            <person name="Sternberg P.W."/>
            <person name="Aroian R.V."/>
        </authorList>
    </citation>
    <scope>NUCLEOTIDE SEQUENCE</scope>
    <source>
        <strain evidence="2">HY135</strain>
    </source>
</reference>
<dbReference type="AlphaFoldDB" id="A0A016W758"/>
<organism evidence="1 2">
    <name type="scientific">Ancylostoma ceylanicum</name>
    <dbReference type="NCBI Taxonomy" id="53326"/>
    <lineage>
        <taxon>Eukaryota</taxon>
        <taxon>Metazoa</taxon>
        <taxon>Ecdysozoa</taxon>
        <taxon>Nematoda</taxon>
        <taxon>Chromadorea</taxon>
        <taxon>Rhabditida</taxon>
        <taxon>Rhabditina</taxon>
        <taxon>Rhabditomorpha</taxon>
        <taxon>Strongyloidea</taxon>
        <taxon>Ancylostomatidae</taxon>
        <taxon>Ancylostomatinae</taxon>
        <taxon>Ancylostoma</taxon>
    </lineage>
</organism>
<evidence type="ECO:0000313" key="1">
    <source>
        <dbReference type="EMBL" id="EYC35102.1"/>
    </source>
</evidence>
<protein>
    <submittedName>
        <fullName evidence="1">Uncharacterized protein</fullName>
    </submittedName>
</protein>
<evidence type="ECO:0000313" key="2">
    <source>
        <dbReference type="Proteomes" id="UP000024635"/>
    </source>
</evidence>
<comment type="caution">
    <text evidence="1">The sequence shown here is derived from an EMBL/GenBank/DDBJ whole genome shotgun (WGS) entry which is preliminary data.</text>
</comment>
<dbReference type="EMBL" id="JARK01000750">
    <property type="protein sequence ID" value="EYC35102.1"/>
    <property type="molecule type" value="Genomic_DNA"/>
</dbReference>